<reference evidence="9" key="1">
    <citation type="journal article" date="2019" name="Int. J. Syst. Evol. Microbiol.">
        <title>The Global Catalogue of Microorganisms (GCM) 10K type strain sequencing project: providing services to taxonomists for standard genome sequencing and annotation.</title>
        <authorList>
            <consortium name="The Broad Institute Genomics Platform"/>
            <consortium name="The Broad Institute Genome Sequencing Center for Infectious Disease"/>
            <person name="Wu L."/>
            <person name="Ma J."/>
        </authorList>
    </citation>
    <scope>NUCLEOTIDE SEQUENCE [LARGE SCALE GENOMIC DNA]</scope>
    <source>
        <strain evidence="9">CCUG 59189</strain>
    </source>
</reference>
<dbReference type="Pfam" id="PF02492">
    <property type="entry name" value="cobW"/>
    <property type="match status" value="1"/>
</dbReference>
<dbReference type="InterPro" id="IPR051316">
    <property type="entry name" value="Zinc-reg_GTPase_activator"/>
</dbReference>
<dbReference type="SUPFAM" id="SSF52540">
    <property type="entry name" value="P-loop containing nucleoside triphosphate hydrolases"/>
    <property type="match status" value="1"/>
</dbReference>
<name>A0ABW3S2I3_9BACL</name>
<dbReference type="Gene3D" id="3.30.1220.10">
    <property type="entry name" value="CobW-like, C-terminal domain"/>
    <property type="match status" value="1"/>
</dbReference>
<evidence type="ECO:0000256" key="3">
    <source>
        <dbReference type="ARBA" id="ARBA00023186"/>
    </source>
</evidence>
<dbReference type="Proteomes" id="UP001597262">
    <property type="component" value="Unassembled WGS sequence"/>
</dbReference>
<dbReference type="CDD" id="cd03112">
    <property type="entry name" value="CobW-like"/>
    <property type="match status" value="1"/>
</dbReference>
<keyword evidence="1" id="KW-0547">Nucleotide-binding</keyword>
<evidence type="ECO:0000259" key="7">
    <source>
        <dbReference type="Pfam" id="PF07683"/>
    </source>
</evidence>
<evidence type="ECO:0000256" key="5">
    <source>
        <dbReference type="ARBA" id="ARBA00049117"/>
    </source>
</evidence>
<organism evidence="8 9">
    <name type="scientific">Paenibacillus puldeungensis</name>
    <dbReference type="NCBI Taxonomy" id="696536"/>
    <lineage>
        <taxon>Bacteria</taxon>
        <taxon>Bacillati</taxon>
        <taxon>Bacillota</taxon>
        <taxon>Bacilli</taxon>
        <taxon>Bacillales</taxon>
        <taxon>Paenibacillaceae</taxon>
        <taxon>Paenibacillus</taxon>
    </lineage>
</organism>
<evidence type="ECO:0000313" key="9">
    <source>
        <dbReference type="Proteomes" id="UP001597262"/>
    </source>
</evidence>
<dbReference type="PANTHER" id="PTHR13748">
    <property type="entry name" value="COBW-RELATED"/>
    <property type="match status" value="1"/>
</dbReference>
<dbReference type="Gene3D" id="3.40.50.300">
    <property type="entry name" value="P-loop containing nucleotide triphosphate hydrolases"/>
    <property type="match status" value="1"/>
</dbReference>
<dbReference type="EMBL" id="JBHTLM010000023">
    <property type="protein sequence ID" value="MFD1178999.1"/>
    <property type="molecule type" value="Genomic_DNA"/>
</dbReference>
<evidence type="ECO:0000259" key="6">
    <source>
        <dbReference type="Pfam" id="PF02492"/>
    </source>
</evidence>
<dbReference type="SUPFAM" id="SSF90002">
    <property type="entry name" value="Hypothetical protein YjiA, C-terminal domain"/>
    <property type="match status" value="1"/>
</dbReference>
<evidence type="ECO:0000256" key="1">
    <source>
        <dbReference type="ARBA" id="ARBA00022741"/>
    </source>
</evidence>
<dbReference type="InterPro" id="IPR036627">
    <property type="entry name" value="CobW-likC_sf"/>
</dbReference>
<sequence length="359" mass="40039">MQTFEKVPVIILSGFLGSGKTTLLLRMLEETAKRQLRPGILMNEIGQRDVDGEWVTRSSAEVIPMEKLLDGCICCTKKSEIQGAIRKLLDTKPDLLLLELTGVANPEEIVDQLTEPGLITRVYLHRVITLIDAEHALEYNSIFASDKQLVRTLRGQISTADELIINKTDLVPPTHNGRVTEMLRKYNPDGRIHYAVKANVSLAPFFQGMRMIRQNVQSLAQVSTASRSAHIESTAGFTANTKYRASYRISPTAISQPVATPAPRESAASFSRIATICLPLTGPLTVSISKLEHFIKKWGSSLLRAKGYVQFAGPTQTHMLQYSGKRFVWEPSSFGGPFYIVFIGFQLDEQAILEEWYLL</sequence>
<dbReference type="Pfam" id="PF07683">
    <property type="entry name" value="CobW_C"/>
    <property type="match status" value="1"/>
</dbReference>
<proteinExistence type="inferred from homology"/>
<feature type="domain" description="CobW/HypB/UreG nucleotide-binding" evidence="6">
    <location>
        <begin position="8"/>
        <end position="192"/>
    </location>
</feature>
<keyword evidence="3" id="KW-0143">Chaperone</keyword>
<dbReference type="InterPro" id="IPR027417">
    <property type="entry name" value="P-loop_NTPase"/>
</dbReference>
<evidence type="ECO:0000256" key="4">
    <source>
        <dbReference type="ARBA" id="ARBA00034320"/>
    </source>
</evidence>
<evidence type="ECO:0000256" key="2">
    <source>
        <dbReference type="ARBA" id="ARBA00022801"/>
    </source>
</evidence>
<keyword evidence="9" id="KW-1185">Reference proteome</keyword>
<comment type="catalytic activity">
    <reaction evidence="5">
        <text>GTP + H2O = GDP + phosphate + H(+)</text>
        <dbReference type="Rhea" id="RHEA:19669"/>
        <dbReference type="ChEBI" id="CHEBI:15377"/>
        <dbReference type="ChEBI" id="CHEBI:15378"/>
        <dbReference type="ChEBI" id="CHEBI:37565"/>
        <dbReference type="ChEBI" id="CHEBI:43474"/>
        <dbReference type="ChEBI" id="CHEBI:58189"/>
    </reaction>
    <physiologicalReaction direction="left-to-right" evidence="5">
        <dbReference type="Rhea" id="RHEA:19670"/>
    </physiologicalReaction>
</comment>
<feature type="domain" description="CobW C-terminal" evidence="7">
    <location>
        <begin position="287"/>
        <end position="355"/>
    </location>
</feature>
<dbReference type="InterPro" id="IPR011629">
    <property type="entry name" value="CobW-like_C"/>
</dbReference>
<dbReference type="RefSeq" id="WP_379321428.1">
    <property type="nucleotide sequence ID" value="NZ_JBHTLM010000023.1"/>
</dbReference>
<evidence type="ECO:0000313" key="8">
    <source>
        <dbReference type="EMBL" id="MFD1178999.1"/>
    </source>
</evidence>
<gene>
    <name evidence="8" type="ORF">ACFQ3W_22225</name>
</gene>
<dbReference type="PANTHER" id="PTHR13748:SF59">
    <property type="entry name" value="COBW C-TERMINAL DOMAIN-CONTAINING PROTEIN"/>
    <property type="match status" value="1"/>
</dbReference>
<accession>A0ABW3S2I3</accession>
<keyword evidence="2" id="KW-0378">Hydrolase</keyword>
<comment type="caution">
    <text evidence="8">The sequence shown here is derived from an EMBL/GenBank/DDBJ whole genome shotgun (WGS) entry which is preliminary data.</text>
</comment>
<dbReference type="InterPro" id="IPR003495">
    <property type="entry name" value="CobW/HypB/UreG_nucleotide-bd"/>
</dbReference>
<comment type="similarity">
    <text evidence="4">Belongs to the SIMIBI class G3E GTPase family. ZNG1 subfamily.</text>
</comment>
<protein>
    <submittedName>
        <fullName evidence="8">CobW family GTP-binding protein</fullName>
    </submittedName>
</protein>